<feature type="domain" description="DUF5724" evidence="1">
    <location>
        <begin position="31"/>
        <end position="402"/>
    </location>
</feature>
<dbReference type="RefSeq" id="WP_071389603.1">
    <property type="nucleotide sequence ID" value="NZ_MLQS01000015.1"/>
</dbReference>
<comment type="caution">
    <text evidence="2">The sequence shown here is derived from an EMBL/GenBank/DDBJ whole genome shotgun (WGS) entry which is preliminary data.</text>
</comment>
<protein>
    <recommendedName>
        <fullName evidence="1">DUF5724 domain-containing protein</fullName>
    </recommendedName>
</protein>
<dbReference type="InterPro" id="IPR043782">
    <property type="entry name" value="DUF5724"/>
</dbReference>
<keyword evidence="3" id="KW-1185">Reference proteome</keyword>
<dbReference type="Pfam" id="PF18991">
    <property type="entry name" value="DUF5724"/>
    <property type="match status" value="1"/>
</dbReference>
<proteinExistence type="predicted"/>
<dbReference type="EMBL" id="MLQS01000015">
    <property type="protein sequence ID" value="OIJ20163.1"/>
    <property type="molecule type" value="Genomic_DNA"/>
</dbReference>
<accession>A0A1S2M6M7</accession>
<evidence type="ECO:0000313" key="3">
    <source>
        <dbReference type="Proteomes" id="UP000180057"/>
    </source>
</evidence>
<gene>
    <name evidence="2" type="ORF">BKP45_10300</name>
</gene>
<organism evidence="2 3">
    <name type="scientific">Anaerobacillus alkalidiazotrophicus</name>
    <dbReference type="NCBI Taxonomy" id="472963"/>
    <lineage>
        <taxon>Bacteria</taxon>
        <taxon>Bacillati</taxon>
        <taxon>Bacillota</taxon>
        <taxon>Bacilli</taxon>
        <taxon>Bacillales</taxon>
        <taxon>Bacillaceae</taxon>
        <taxon>Anaerobacillus</taxon>
    </lineage>
</organism>
<reference evidence="2 3" key="1">
    <citation type="submission" date="2016-10" db="EMBL/GenBank/DDBJ databases">
        <title>Draft genome sequences of four alkaliphilic bacteria belonging to the Anaerobacillus genus.</title>
        <authorList>
            <person name="Bassil N.M."/>
            <person name="Lloyd J.R."/>
        </authorList>
    </citation>
    <scope>NUCLEOTIDE SEQUENCE [LARGE SCALE GENOMIC DNA]</scope>
    <source>
        <strain evidence="2 3">DSM 22531</strain>
    </source>
</reference>
<dbReference type="Proteomes" id="UP000180057">
    <property type="component" value="Unassembled WGS sequence"/>
</dbReference>
<evidence type="ECO:0000259" key="1">
    <source>
        <dbReference type="Pfam" id="PF18991"/>
    </source>
</evidence>
<sequence length="413" mass="48307">MMDEQKHRAYYKELKVKANDFTEGEKKAILKLLKIAKSSYYFDEQDTKSVERMLHELTEGEENTLDLLKLIVRNLLGEYPGDVFDYIIHHKREYSYSTGFYRRPFRTADWKQHTSGLIWKAACLIDLYKDPFSLIDYLTTPNYPYDNEVIKDIIAYEIDHQNEEVLTALKEIIYGENNTALLNRTMISGMFLCHQEEVYKVAGDLLIAARLQEGLRQSIVESMDEGTLLSLIYMLKIVLKEELIRYSSVVRALDVWTGLTLEAVNTRVAKQLIDYAYQCLIDEQLRNKWITSNDVNKLYMSLWATAVIDEQDVAVNIRKLMDSGETYQKIIAQSFLNQSQNDELRFSIACDYLEQTNLELQYYVYTNYVYDFSNSYAYGTGNRRFLIERNPALEDKKERVRQETAEKVSLSPS</sequence>
<evidence type="ECO:0000313" key="2">
    <source>
        <dbReference type="EMBL" id="OIJ20163.1"/>
    </source>
</evidence>
<dbReference type="STRING" id="472963.BKP45_10300"/>
<name>A0A1S2M6M7_9BACI</name>
<dbReference type="AlphaFoldDB" id="A0A1S2M6M7"/>